<dbReference type="InterPro" id="IPR012675">
    <property type="entry name" value="Beta-grasp_dom_sf"/>
</dbReference>
<dbReference type="STRING" id="246191.SAMN05660337_1468"/>
<sequence>MKINVTCFGHLAVFHVSGQSLEIEKGTVADELPDILGFSKKDAAMFFVGEQRVDPDYVITNGDIIKIFPPITGG</sequence>
<evidence type="ECO:0000313" key="2">
    <source>
        <dbReference type="Proteomes" id="UP000199053"/>
    </source>
</evidence>
<accession>A0A1G9FB18</accession>
<name>A0A1G9FB18_9BACT</name>
<reference evidence="2" key="1">
    <citation type="submission" date="2016-10" db="EMBL/GenBank/DDBJ databases">
        <authorList>
            <person name="Varghese N."/>
            <person name="Submissions S."/>
        </authorList>
    </citation>
    <scope>NUCLEOTIDE SEQUENCE [LARGE SCALE GENOMIC DNA]</scope>
    <source>
        <strain evidence="2">DSM 16995</strain>
    </source>
</reference>
<dbReference type="EMBL" id="FNGA01000002">
    <property type="protein sequence ID" value="SDK85540.1"/>
    <property type="molecule type" value="Genomic_DNA"/>
</dbReference>
<gene>
    <name evidence="1" type="ORF">SAMN05660337_1468</name>
</gene>
<organism evidence="1 2">
    <name type="scientific">Maridesulfovibrio ferrireducens</name>
    <dbReference type="NCBI Taxonomy" id="246191"/>
    <lineage>
        <taxon>Bacteria</taxon>
        <taxon>Pseudomonadati</taxon>
        <taxon>Thermodesulfobacteriota</taxon>
        <taxon>Desulfovibrionia</taxon>
        <taxon>Desulfovibrionales</taxon>
        <taxon>Desulfovibrionaceae</taxon>
        <taxon>Maridesulfovibrio</taxon>
    </lineage>
</organism>
<dbReference type="RefSeq" id="WP_092159683.1">
    <property type="nucleotide sequence ID" value="NZ_FNGA01000002.1"/>
</dbReference>
<proteinExistence type="predicted"/>
<dbReference type="SUPFAM" id="SSF54285">
    <property type="entry name" value="MoaD/ThiS"/>
    <property type="match status" value="1"/>
</dbReference>
<dbReference type="InterPro" id="IPR016155">
    <property type="entry name" value="Mopterin_synth/thiamin_S_b"/>
</dbReference>
<dbReference type="Proteomes" id="UP000199053">
    <property type="component" value="Unassembled WGS sequence"/>
</dbReference>
<dbReference type="CDD" id="cd17040">
    <property type="entry name" value="Ubl_MoaD_like"/>
    <property type="match status" value="1"/>
</dbReference>
<protein>
    <submittedName>
        <fullName evidence="1">Molybdopterin synthase sulfur carrier subunit</fullName>
    </submittedName>
</protein>
<dbReference type="Pfam" id="PF02597">
    <property type="entry name" value="ThiS"/>
    <property type="match status" value="1"/>
</dbReference>
<dbReference type="AlphaFoldDB" id="A0A1G9FB18"/>
<dbReference type="InterPro" id="IPR003749">
    <property type="entry name" value="ThiS/MoaD-like"/>
</dbReference>
<dbReference type="OrthoDB" id="5459932at2"/>
<keyword evidence="2" id="KW-1185">Reference proteome</keyword>
<dbReference type="Gene3D" id="3.10.20.30">
    <property type="match status" value="1"/>
</dbReference>
<evidence type="ECO:0000313" key="1">
    <source>
        <dbReference type="EMBL" id="SDK85540.1"/>
    </source>
</evidence>